<protein>
    <submittedName>
        <fullName evidence="2">SMUG2 DNA glycosylase family protein</fullName>
    </submittedName>
</protein>
<dbReference type="CDD" id="cd19375">
    <property type="entry name" value="UDG-F3-like_SMUG2"/>
    <property type="match status" value="1"/>
</dbReference>
<evidence type="ECO:0000313" key="3">
    <source>
        <dbReference type="Proteomes" id="UP000263900"/>
    </source>
</evidence>
<keyword evidence="3" id="KW-1185">Reference proteome</keyword>
<dbReference type="InterPro" id="IPR036895">
    <property type="entry name" value="Uracil-DNA_glycosylase-like_sf"/>
</dbReference>
<dbReference type="EMBL" id="CP032157">
    <property type="protein sequence ID" value="AXY76336.1"/>
    <property type="molecule type" value="Genomic_DNA"/>
</dbReference>
<name>A0A3B7MTP1_9BACT</name>
<sequence length="240" mass="27124">MSPKKLPATATFADRVIDFNKHVHFEGKLPAGIRIMNPFREDENVLQISSTFYKKFYDDHQPRHLILGINPGRFGAGVTGIPFTDTKRLKNECGIPYAGKETHEPSSVFVYDVINAFGGPKAFYGQLYINSMSPLGFTSVAANGKEVNYNYYDSKALTDAVYDFIVNNIRTQIALGVKTEVCFCFGTGKNEKFLKQLNEKEGFFGKIVALEHPRFVMQYKLKTKQLYIDKYLAAFHEAMG</sequence>
<proteinExistence type="predicted"/>
<accession>A0A3B7MTP1</accession>
<dbReference type="InterPro" id="IPR032579">
    <property type="entry name" value="Phe_SMUG2-like"/>
</dbReference>
<dbReference type="InterPro" id="IPR005122">
    <property type="entry name" value="Uracil-DNA_glycosylase-like"/>
</dbReference>
<dbReference type="Gene3D" id="3.40.470.10">
    <property type="entry name" value="Uracil-DNA glycosylase-like domain"/>
    <property type="match status" value="1"/>
</dbReference>
<dbReference type="KEGG" id="pseg:D3H65_21085"/>
<dbReference type="Proteomes" id="UP000263900">
    <property type="component" value="Chromosome"/>
</dbReference>
<gene>
    <name evidence="2" type="ORF">D3H65_21085</name>
</gene>
<dbReference type="SUPFAM" id="SSF52141">
    <property type="entry name" value="Uracil-DNA glycosylase-like"/>
    <property type="match status" value="1"/>
</dbReference>
<dbReference type="RefSeq" id="WP_119052213.1">
    <property type="nucleotide sequence ID" value="NZ_CP032157.1"/>
</dbReference>
<reference evidence="2 3" key="1">
    <citation type="submission" date="2018-09" db="EMBL/GenBank/DDBJ databases">
        <title>Genome sequencing of strain 6GH32-13.</title>
        <authorList>
            <person name="Weon H.-Y."/>
            <person name="Heo J."/>
            <person name="Kwon S.-W."/>
        </authorList>
    </citation>
    <scope>NUCLEOTIDE SEQUENCE [LARGE SCALE GENOMIC DNA]</scope>
    <source>
        <strain evidence="2 3">5GH32-13</strain>
    </source>
</reference>
<organism evidence="2 3">
    <name type="scientific">Paraflavitalea soli</name>
    <dbReference type="NCBI Taxonomy" id="2315862"/>
    <lineage>
        <taxon>Bacteria</taxon>
        <taxon>Pseudomonadati</taxon>
        <taxon>Bacteroidota</taxon>
        <taxon>Chitinophagia</taxon>
        <taxon>Chitinophagales</taxon>
        <taxon>Chitinophagaceae</taxon>
        <taxon>Paraflavitalea</taxon>
    </lineage>
</organism>
<dbReference type="OrthoDB" id="7107805at2"/>
<evidence type="ECO:0000313" key="2">
    <source>
        <dbReference type="EMBL" id="AXY76336.1"/>
    </source>
</evidence>
<dbReference type="Pfam" id="PF03167">
    <property type="entry name" value="UDG"/>
    <property type="match status" value="1"/>
</dbReference>
<feature type="domain" description="Uracil-DNA glycosylase-like" evidence="1">
    <location>
        <begin position="55"/>
        <end position="235"/>
    </location>
</feature>
<dbReference type="AlphaFoldDB" id="A0A3B7MTP1"/>
<evidence type="ECO:0000259" key="1">
    <source>
        <dbReference type="Pfam" id="PF03167"/>
    </source>
</evidence>